<dbReference type="Pfam" id="PF09983">
    <property type="entry name" value="JetD_C"/>
    <property type="match status" value="1"/>
</dbReference>
<evidence type="ECO:0000259" key="2">
    <source>
        <dbReference type="Pfam" id="PF09983"/>
    </source>
</evidence>
<feature type="region of interest" description="Disordered" evidence="1">
    <location>
        <begin position="128"/>
        <end position="164"/>
    </location>
</feature>
<comment type="caution">
    <text evidence="3">The sequence shown here is derived from an EMBL/GenBank/DDBJ whole genome shotgun (WGS) entry which is preliminary data.</text>
</comment>
<feature type="domain" description="Wadjet protein JetD C-terminal" evidence="2">
    <location>
        <begin position="276"/>
        <end position="442"/>
    </location>
</feature>
<sequence length="446" mass="48098">MSRAPGSERDTPARRVLERLLRRAEAAALAGDPEPATLSMDGKRDGAEYRALRGVADFEAFHARIALAERAGAITVERDRHRDDGERLLRLRVLDAAALARELGVELLGERVARAEALLVQWHAPHPCRSDASRDRALPGKPGRDSRRSHGDSEGGNAEPGAQPHFPVIATVLDAWRTGRKVRGHGPDAAADLAAAAHAVAVLQADARGERILRRASAQLFGNSKRLEALTAWLDLLVTGELMPSGLEDEQVWSALGLRKEPQPLLLAGQGTVELDDASRHTLPQRWLGFPVDAVRGIATGARALLSIENLASFHEAATLRGDAPVLLLYTGGMPSPAWRTAYARLLAGLPADAALYHWGDIDRGGFRIAAKLADTARQSGRELQPWLMAPDELPVDLIAGAEAPSPTVLTTMCDWAHRAGWDAVAAALQRTPLLLEQEHLPPQLP</sequence>
<proteinExistence type="predicted"/>
<accession>A0ABT3JTD4</accession>
<dbReference type="EMBL" id="JAPCHY010000003">
    <property type="protein sequence ID" value="MCW4471738.1"/>
    <property type="molecule type" value="Genomic_DNA"/>
</dbReference>
<dbReference type="Proteomes" id="UP001209922">
    <property type="component" value="Unassembled WGS sequence"/>
</dbReference>
<gene>
    <name evidence="3" type="ORF">OK345_04355</name>
</gene>
<organism evidence="3 4">
    <name type="scientific">Xanthomonas chitinilytica</name>
    <dbReference type="NCBI Taxonomy" id="2989819"/>
    <lineage>
        <taxon>Bacteria</taxon>
        <taxon>Pseudomonadati</taxon>
        <taxon>Pseudomonadota</taxon>
        <taxon>Gammaproteobacteria</taxon>
        <taxon>Lysobacterales</taxon>
        <taxon>Lysobacteraceae</taxon>
        <taxon>Xanthomonas</taxon>
    </lineage>
</organism>
<protein>
    <submittedName>
        <fullName evidence="3">DUF2220 domain-containing protein</fullName>
    </submittedName>
</protein>
<evidence type="ECO:0000313" key="3">
    <source>
        <dbReference type="EMBL" id="MCW4471738.1"/>
    </source>
</evidence>
<reference evidence="3 4" key="1">
    <citation type="submission" date="2022-10" db="EMBL/GenBank/DDBJ databases">
        <title>Xanthomonas sp. H13-6.</title>
        <authorList>
            <person name="Liu X."/>
            <person name="Deng Z."/>
            <person name="Jiang Y."/>
            <person name="Yu T."/>
            <person name="Ai J."/>
        </authorList>
    </citation>
    <scope>NUCLEOTIDE SEQUENCE [LARGE SCALE GENOMIC DNA]</scope>
    <source>
        <strain evidence="3 4">H13-6</strain>
    </source>
</reference>
<evidence type="ECO:0000256" key="1">
    <source>
        <dbReference type="SAM" id="MobiDB-lite"/>
    </source>
</evidence>
<keyword evidence="4" id="KW-1185">Reference proteome</keyword>
<evidence type="ECO:0000313" key="4">
    <source>
        <dbReference type="Proteomes" id="UP001209922"/>
    </source>
</evidence>
<name>A0ABT3JTD4_9XANT</name>
<dbReference type="RefSeq" id="WP_265126700.1">
    <property type="nucleotide sequence ID" value="NZ_JAPCHY010000003.1"/>
</dbReference>
<feature type="compositionally biased region" description="Basic and acidic residues" evidence="1">
    <location>
        <begin position="128"/>
        <end position="153"/>
    </location>
</feature>
<dbReference type="InterPro" id="IPR024534">
    <property type="entry name" value="JetD_C"/>
</dbReference>